<dbReference type="SMART" id="SM00698">
    <property type="entry name" value="MORN"/>
    <property type="match status" value="5"/>
</dbReference>
<organism evidence="2 3">
    <name type="scientific">Geodia barretti</name>
    <name type="common">Barrett's horny sponge</name>
    <dbReference type="NCBI Taxonomy" id="519541"/>
    <lineage>
        <taxon>Eukaryota</taxon>
        <taxon>Metazoa</taxon>
        <taxon>Porifera</taxon>
        <taxon>Demospongiae</taxon>
        <taxon>Heteroscleromorpha</taxon>
        <taxon>Tetractinellida</taxon>
        <taxon>Astrophorina</taxon>
        <taxon>Geodiidae</taxon>
        <taxon>Geodia</taxon>
    </lineage>
</organism>
<dbReference type="GO" id="GO:0035082">
    <property type="term" value="P:axoneme assembly"/>
    <property type="evidence" value="ECO:0007669"/>
    <property type="project" value="TreeGrafter"/>
</dbReference>
<dbReference type="Proteomes" id="UP001174909">
    <property type="component" value="Unassembled WGS sequence"/>
</dbReference>
<dbReference type="AlphaFoldDB" id="A0AA35SA55"/>
<keyword evidence="3" id="KW-1185">Reference proteome</keyword>
<protein>
    <submittedName>
        <fullName evidence="2">Radial spoke head 1 homolog</fullName>
    </submittedName>
</protein>
<dbReference type="GO" id="GO:0031514">
    <property type="term" value="C:motile cilium"/>
    <property type="evidence" value="ECO:0007669"/>
    <property type="project" value="TreeGrafter"/>
</dbReference>
<accession>A0AA35SA55</accession>
<reference evidence="2" key="1">
    <citation type="submission" date="2023-03" db="EMBL/GenBank/DDBJ databases">
        <authorList>
            <person name="Steffen K."/>
            <person name="Cardenas P."/>
        </authorList>
    </citation>
    <scope>NUCLEOTIDE SEQUENCE</scope>
</reference>
<dbReference type="SUPFAM" id="SSF82185">
    <property type="entry name" value="Histone H3 K4-specific methyltransferase SET7/9 N-terminal domain"/>
    <property type="match status" value="1"/>
</dbReference>
<dbReference type="GO" id="GO:0005634">
    <property type="term" value="C:nucleus"/>
    <property type="evidence" value="ECO:0007669"/>
    <property type="project" value="TreeGrafter"/>
</dbReference>
<keyword evidence="1" id="KW-0677">Repeat</keyword>
<dbReference type="Gene3D" id="2.20.110.10">
    <property type="entry name" value="Histone H3 K4-specific methyltransferase SET7/9 N-terminal domain"/>
    <property type="match status" value="2"/>
</dbReference>
<name>A0AA35SA55_GEOBA</name>
<dbReference type="PANTHER" id="PTHR43215">
    <property type="entry name" value="RADIAL SPOKE HEAD 1 HOMOLOG"/>
    <property type="match status" value="1"/>
</dbReference>
<dbReference type="Pfam" id="PF02493">
    <property type="entry name" value="MORN"/>
    <property type="match status" value="5"/>
</dbReference>
<proteinExistence type="predicted"/>
<evidence type="ECO:0000256" key="1">
    <source>
        <dbReference type="ARBA" id="ARBA00022737"/>
    </source>
</evidence>
<comment type="caution">
    <text evidence="2">The sequence shown here is derived from an EMBL/GenBank/DDBJ whole genome shotgun (WGS) entry which is preliminary data.</text>
</comment>
<evidence type="ECO:0000313" key="3">
    <source>
        <dbReference type="Proteomes" id="UP001174909"/>
    </source>
</evidence>
<dbReference type="PANTHER" id="PTHR43215:SF14">
    <property type="entry name" value="RADIAL SPOKE HEAD 1 HOMOLOG"/>
    <property type="match status" value="1"/>
</dbReference>
<dbReference type="EMBL" id="CASHTH010002153">
    <property type="protein sequence ID" value="CAI8025473.1"/>
    <property type="molecule type" value="Genomic_DNA"/>
</dbReference>
<gene>
    <name evidence="2" type="ORF">GBAR_LOCUS14719</name>
</gene>
<evidence type="ECO:0000313" key="2">
    <source>
        <dbReference type="EMBL" id="CAI8025473.1"/>
    </source>
</evidence>
<dbReference type="InterPro" id="IPR003409">
    <property type="entry name" value="MORN"/>
</dbReference>
<sequence>MCLTESSGSEAQTNVTVAGKARIGRVGIQVIPGAAASQGLYIFKSGHRYEGNYVQNKKHGQGIFLYPDGSKYDGEWADDLRCGYGVYKYANGDTYEGEWSKNLRHGQGTYTYITTNVKVVGTWVNGVREGGGEMIFPSYIFKGSFSKDQPHGQGKHIFQSINCEQDGKYVVSKMVNAEAEDDENAVTTNVKWIGMDIYPINPEQAA</sequence>
<dbReference type="GO" id="GO:0007286">
    <property type="term" value="P:spermatid development"/>
    <property type="evidence" value="ECO:0007669"/>
    <property type="project" value="TreeGrafter"/>
</dbReference>